<evidence type="ECO:0000256" key="5">
    <source>
        <dbReference type="ARBA" id="ARBA00022723"/>
    </source>
</evidence>
<gene>
    <name evidence="10" type="ORF">QYE76_050213</name>
</gene>
<sequence length="606" mass="65508">MENLTHVGSVLDQSTNYDMADDSGGCTSNSEWKGYLVPEVFLESGPVVEAGKYDVLEEGTWNSFGLEVQEGLWNNFVVEGMDKNGVVEGMGKKGVESMVGAAGSTSQFLSSGLGEQGPASSGNFSEFEFHVWEPPLAIQAGNNMGAEWNAGRALSGSKEAAGGGSNEDNSLLDSQMVESVAAVEAPHALGMANLGNKRGAEWMGVAPPGARGSKRQRTPSGSIGTSGGSNDEAMGSKALFEIAALADVRRRETVWWDEVSRPGYPDVDFKRHFHMSRSTFDKLCKMLDRSVRKEDTPARDAIPVPQRVALCVYRFATGESFSGLHRRFGFANSTINKIMHDVTEAMNAIVEPEYLTALWPRGADAMDDAAAKFQALTVTGGLPGVIGAVYTTHVPIKAPKPNDGDHASLYHCSRRLTERRNGNIFFSVALHAAVDADGTFTGLYLGRGIMSDEEIFSVSPMSTEHAEEMISQQKRLVGGAGYPLTDCTLVPYTHSDLTPAQTNYNDKVALARGVALDAFRRLKARWAILQKRSEVKLEAFKSQMRACCVLHNFCERSGDGLGDELKGFQMEDDEMVLDNPVRSAAATEVRDAIAHKLLHGSTMAAK</sequence>
<dbReference type="InterPro" id="IPR045249">
    <property type="entry name" value="HARBI1-like"/>
</dbReference>
<keyword evidence="5" id="KW-0479">Metal-binding</keyword>
<protein>
    <recommendedName>
        <fullName evidence="9">DDE Tnp4 domain-containing protein</fullName>
    </recommendedName>
</protein>
<keyword evidence="7" id="KW-0539">Nucleus</keyword>
<proteinExistence type="inferred from homology"/>
<evidence type="ECO:0000313" key="11">
    <source>
        <dbReference type="Proteomes" id="UP001231189"/>
    </source>
</evidence>
<dbReference type="Pfam" id="PF13359">
    <property type="entry name" value="DDE_Tnp_4"/>
    <property type="match status" value="1"/>
</dbReference>
<keyword evidence="11" id="KW-1185">Reference proteome</keyword>
<dbReference type="InterPro" id="IPR027806">
    <property type="entry name" value="HARBI1_dom"/>
</dbReference>
<evidence type="ECO:0000313" key="10">
    <source>
        <dbReference type="EMBL" id="KAK1662054.1"/>
    </source>
</evidence>
<organism evidence="10 11">
    <name type="scientific">Lolium multiflorum</name>
    <name type="common">Italian ryegrass</name>
    <name type="synonym">Lolium perenne subsp. multiflorum</name>
    <dbReference type="NCBI Taxonomy" id="4521"/>
    <lineage>
        <taxon>Eukaryota</taxon>
        <taxon>Viridiplantae</taxon>
        <taxon>Streptophyta</taxon>
        <taxon>Embryophyta</taxon>
        <taxon>Tracheophyta</taxon>
        <taxon>Spermatophyta</taxon>
        <taxon>Magnoliopsida</taxon>
        <taxon>Liliopsida</taxon>
        <taxon>Poales</taxon>
        <taxon>Poaceae</taxon>
        <taxon>BOP clade</taxon>
        <taxon>Pooideae</taxon>
        <taxon>Poodae</taxon>
        <taxon>Poeae</taxon>
        <taxon>Poeae Chloroplast Group 2 (Poeae type)</taxon>
        <taxon>Loliodinae</taxon>
        <taxon>Loliinae</taxon>
        <taxon>Lolium</taxon>
    </lineage>
</organism>
<dbReference type="PANTHER" id="PTHR22930:SF244">
    <property type="entry name" value="OS05G0593000 PROTEIN"/>
    <property type="match status" value="1"/>
</dbReference>
<feature type="domain" description="DDE Tnp4" evidence="9">
    <location>
        <begin position="389"/>
        <end position="552"/>
    </location>
</feature>
<dbReference type="GO" id="GO:0004518">
    <property type="term" value="F:nuclease activity"/>
    <property type="evidence" value="ECO:0007669"/>
    <property type="project" value="UniProtKB-KW"/>
</dbReference>
<comment type="similarity">
    <text evidence="3">Belongs to the HARBI1 family.</text>
</comment>
<comment type="caution">
    <text evidence="10">The sequence shown here is derived from an EMBL/GenBank/DDBJ whole genome shotgun (WGS) entry which is preliminary data.</text>
</comment>
<feature type="region of interest" description="Disordered" evidence="8">
    <location>
        <begin position="200"/>
        <end position="232"/>
    </location>
</feature>
<evidence type="ECO:0000256" key="2">
    <source>
        <dbReference type="ARBA" id="ARBA00004123"/>
    </source>
</evidence>
<comment type="cofactor">
    <cofactor evidence="1">
        <name>a divalent metal cation</name>
        <dbReference type="ChEBI" id="CHEBI:60240"/>
    </cofactor>
</comment>
<evidence type="ECO:0000256" key="3">
    <source>
        <dbReference type="ARBA" id="ARBA00006958"/>
    </source>
</evidence>
<dbReference type="GO" id="GO:0016787">
    <property type="term" value="F:hydrolase activity"/>
    <property type="evidence" value="ECO:0007669"/>
    <property type="project" value="UniProtKB-KW"/>
</dbReference>
<evidence type="ECO:0000256" key="7">
    <source>
        <dbReference type="ARBA" id="ARBA00023242"/>
    </source>
</evidence>
<keyword evidence="6" id="KW-0378">Hydrolase</keyword>
<evidence type="ECO:0000256" key="1">
    <source>
        <dbReference type="ARBA" id="ARBA00001968"/>
    </source>
</evidence>
<accession>A0AAD8SQR9</accession>
<dbReference type="GO" id="GO:0005634">
    <property type="term" value="C:nucleus"/>
    <property type="evidence" value="ECO:0007669"/>
    <property type="project" value="UniProtKB-SubCell"/>
</dbReference>
<dbReference type="GO" id="GO:0046872">
    <property type="term" value="F:metal ion binding"/>
    <property type="evidence" value="ECO:0007669"/>
    <property type="project" value="UniProtKB-KW"/>
</dbReference>
<evidence type="ECO:0000256" key="6">
    <source>
        <dbReference type="ARBA" id="ARBA00022801"/>
    </source>
</evidence>
<dbReference type="PANTHER" id="PTHR22930">
    <property type="match status" value="1"/>
</dbReference>
<reference evidence="10" key="1">
    <citation type="submission" date="2023-07" db="EMBL/GenBank/DDBJ databases">
        <title>A chromosome-level genome assembly of Lolium multiflorum.</title>
        <authorList>
            <person name="Chen Y."/>
            <person name="Copetti D."/>
            <person name="Kolliker R."/>
            <person name="Studer B."/>
        </authorList>
    </citation>
    <scope>NUCLEOTIDE SEQUENCE</scope>
    <source>
        <strain evidence="10">02402/16</strain>
        <tissue evidence="10">Leaf</tissue>
    </source>
</reference>
<evidence type="ECO:0000256" key="8">
    <source>
        <dbReference type="SAM" id="MobiDB-lite"/>
    </source>
</evidence>
<dbReference type="Proteomes" id="UP001231189">
    <property type="component" value="Unassembled WGS sequence"/>
</dbReference>
<dbReference type="AlphaFoldDB" id="A0AAD8SQR9"/>
<comment type="subcellular location">
    <subcellularLocation>
        <location evidence="2">Nucleus</location>
    </subcellularLocation>
</comment>
<evidence type="ECO:0000256" key="4">
    <source>
        <dbReference type="ARBA" id="ARBA00022722"/>
    </source>
</evidence>
<name>A0AAD8SQR9_LOLMU</name>
<evidence type="ECO:0000259" key="9">
    <source>
        <dbReference type="Pfam" id="PF13359"/>
    </source>
</evidence>
<dbReference type="EMBL" id="JAUUTY010000003">
    <property type="protein sequence ID" value="KAK1662054.1"/>
    <property type="molecule type" value="Genomic_DNA"/>
</dbReference>
<keyword evidence="4" id="KW-0540">Nuclease</keyword>